<dbReference type="PROSITE" id="PS00022">
    <property type="entry name" value="EGF_1"/>
    <property type="match status" value="1"/>
</dbReference>
<feature type="compositionally biased region" description="Basic and acidic residues" evidence="7">
    <location>
        <begin position="1876"/>
        <end position="1896"/>
    </location>
</feature>
<dbReference type="SMART" id="SM00200">
    <property type="entry name" value="SEA"/>
    <property type="match status" value="1"/>
</dbReference>
<feature type="chain" id="PRO_5007428751" evidence="9">
    <location>
        <begin position="25"/>
        <end position="1896"/>
    </location>
</feature>
<feature type="compositionally biased region" description="Basic and acidic residues" evidence="7">
    <location>
        <begin position="1791"/>
        <end position="1801"/>
    </location>
</feature>
<dbReference type="Pfam" id="PF25314">
    <property type="entry name" value="TNFR_nem"/>
    <property type="match status" value="1"/>
</dbReference>
<sequence>MKPRDLRFSLLFITQCVFVLLAQQQPSSENANSLACRVDDPLACDQNKYEVCMFRDGSYTCQCPQGIGRTADGRCIIINECAEARLNDCHENATCIDQTEGYTCQCSIGFADVSENPESKPGRICQKEVNECADPTNYNIDCSENAKCQDTAESFTCVCNPGFTDISAHYSLLPGRKCVENVNECVSGMNDCSTDAECTDQPVGYTCKCKEGFVDASPNITHYPGRQCIAPKGPQYINETKDQLQQTRFRCHPIFKPTCSMNQICSSDDQGMHSCQCSPSNILTSSGQCIPFNRCEKHHDCDSLAICSNTYDGYECQCPPGFLDTSPDPLRLPGRKCTQLINECGTNKHDCSPYATCVDTLESYLCHCNAGYTDVSSRYDLKPGRRCAQSMNHCANRLANSCDENADCVTLPDGYTCICATGYFDVSSNAKLPPGRVCTLQTHCPAQSTDLVFLVDGSGSIGADVFHKEVSKFTYLNFKNFIELFDVSAEQTHVAVIQYSDIIRYEIDLNEYPSVQQLKQAIDGIQYLTGLTRTGAAIQHITDEAFSERRGARPLGSGVPRIVIVITDGRSQDDVSIPVQNAKTEQIQLFAVGVTNHALDAELELISDFSFLGSKKRTFHVNAFEDLNARLRSAIQKVTCPANTLPPDSSPLFRENCVLQTHAGCDRSLNQICAMKSGKPCCICPTAFELHPITRVCGGALCNPQLVSSCPSPEVCQMTPHGNYRCVCPPDAVRDQKSGACTTKHAPSMPGIVPDECEHAKQCRENEQCAMSSSGKRICQCLPGYVTSSTGKCQAHGTCEPYLPNACDQRRHEECLPDDRGGFSCQCSANQVRHPVTQICLVDECTAGTHDCDRNANCIDTDDGYICTCNQGYTDESPDQLRKPGRVCRLQMDECAQGTHNCSAYADCINLPKGFLCRCRENYVDFSPNPQHFGGTYCKPLIDECANKSLNTCSENAICIDTMESYKCQCKEGFIDHDELRNPGRICEEANRLCASNQNNCDKNAKCIEKDINEYICVCDPGYIDRSPDPSKPGRLCLERICSDPSKHDCHPAATCTEVPEPERYKCACRNGYADMNPEKPGRICKELVNECLDPSLNDCDPKATCTDLKEGYTCNCPTNSKDLSADSQKPGRKCSVLVNECANPHLNNCSRFADCFDREDGYECACKPGYRDKNPAKPGTDCKLIVNECESSNLNNCDQNAKCTDMDEGYTCECIPPYIDQNPSQPGTVCRKEGFPCGEMTCKEELGEICSADQLCVCPDGQKRSGPGEKCRPVESWSLPLWVIRQENEELDYNDNLANPKNEQYKELVAAFEKGIAESYANTPLKNGFVVAEVNKITRPSDFIKQWDKGILYNFTVNFVRGSVASPSTVFTDLLNYITQRNNFEVGKSKQYISPIQANPFDNCYRSDCHPDAKCTSTSTGYTCQCPDTHRDLNPSKPGRECISYTDLNECERKEWNECDENARCIDESHLYRCECIKPYVNAAPPGKLPGSTCRLDYCADVNFCPANTTCRNEETGAECVCKDGYVDIRSSPYLSQFNYPENVQCLRLQDVDECALGLTNCSAVAICTDLPIGYKCRCPDGYVDGNPDEPGRICAAQLCGLCNGHGDCIYNEATKNVTCACVGGYSGEFCEIEPSKTLLLLFLILAILLLLLSLCLCMYFCSKLRCFRRRRETSVGSGREILSSDYYSIPRAKLKRREVDETGQADSGRQLQRYLDDEGSISGESSGSSVQFERRVITDITTHEIKKTIYHDPETGQAIYEVTATASSSAADGGHPQFLRPPIEIESEQHAGEPERFARSSDSLSRIGGSRRGTIRETGSREYIATRTTRQMADDYDEKEAYNQEEEVDDAVFDRTTKLSTRHDYVPAEYGRGGMERRRNEMSTKTKSHETSYY</sequence>
<keyword evidence="1 6" id="KW-0245">EGF-like domain</keyword>
<feature type="domain" description="EGF-like" evidence="11">
    <location>
        <begin position="1038"/>
        <end position="1079"/>
    </location>
</feature>
<dbReference type="PANTHER" id="PTHR12916">
    <property type="entry name" value="CYTOCHROME C OXIDASE POLYPEPTIDE VIC-2"/>
    <property type="match status" value="1"/>
</dbReference>
<dbReference type="CDD" id="cd00054">
    <property type="entry name" value="EGF_CA"/>
    <property type="match status" value="8"/>
</dbReference>
<dbReference type="SMART" id="SM00181">
    <property type="entry name" value="EGF"/>
    <property type="match status" value="24"/>
</dbReference>
<dbReference type="PROSITE" id="PS50026">
    <property type="entry name" value="EGF_3"/>
    <property type="match status" value="20"/>
</dbReference>
<dbReference type="InterPro" id="IPR000082">
    <property type="entry name" value="SEA_dom"/>
</dbReference>
<evidence type="ECO:0000256" key="6">
    <source>
        <dbReference type="PROSITE-ProRule" id="PRU00076"/>
    </source>
</evidence>
<dbReference type="Gene3D" id="2.10.25.10">
    <property type="entry name" value="Laminin"/>
    <property type="match status" value="17"/>
</dbReference>
<dbReference type="InterPro" id="IPR049883">
    <property type="entry name" value="NOTCH1_EGF-like"/>
</dbReference>
<feature type="domain" description="EGF-like" evidence="11">
    <location>
        <begin position="390"/>
        <end position="429"/>
    </location>
</feature>
<feature type="domain" description="EGF-like" evidence="11">
    <location>
        <begin position="181"/>
        <end position="219"/>
    </location>
</feature>
<feature type="domain" description="EGF-like" evidence="11">
    <location>
        <begin position="340"/>
        <end position="378"/>
    </location>
</feature>
<dbReference type="GO" id="GO:0005509">
    <property type="term" value="F:calcium ion binding"/>
    <property type="evidence" value="ECO:0007669"/>
    <property type="project" value="InterPro"/>
</dbReference>
<dbReference type="InterPro" id="IPR013032">
    <property type="entry name" value="EGF-like_CS"/>
</dbReference>
<feature type="domain" description="EGF-like" evidence="11">
    <location>
        <begin position="1138"/>
        <end position="1177"/>
    </location>
</feature>
<dbReference type="SMART" id="SM00179">
    <property type="entry name" value="EGF_CA"/>
    <property type="match status" value="18"/>
</dbReference>
<feature type="domain" description="EGF-like" evidence="11">
    <location>
        <begin position="1597"/>
        <end position="1633"/>
    </location>
</feature>
<feature type="domain" description="EGF-like" evidence="11">
    <location>
        <begin position="1552"/>
        <end position="1590"/>
    </location>
</feature>
<feature type="signal peptide" evidence="9">
    <location>
        <begin position="1"/>
        <end position="24"/>
    </location>
</feature>
<feature type="domain" description="EGF-like" evidence="11">
    <location>
        <begin position="1088"/>
        <end position="1127"/>
    </location>
</feature>
<feature type="domain" description="EGF-like" evidence="11">
    <location>
        <begin position="841"/>
        <end position="879"/>
    </location>
</feature>
<dbReference type="InterPro" id="IPR057353">
    <property type="entry name" value="TNFR_nem"/>
</dbReference>
<feature type="transmembrane region" description="Helical" evidence="8">
    <location>
        <begin position="1640"/>
        <end position="1663"/>
    </location>
</feature>
<feature type="domain" description="EGF-like" evidence="11">
    <location>
        <begin position="77"/>
        <end position="118"/>
    </location>
</feature>
<dbReference type="Pfam" id="PF25478">
    <property type="entry name" value="EGF_Mua-3"/>
    <property type="match status" value="1"/>
</dbReference>
<feature type="domain" description="VWFA" evidence="12">
    <location>
        <begin position="450"/>
        <end position="635"/>
    </location>
</feature>
<dbReference type="PROSITE" id="PS01187">
    <property type="entry name" value="EGF_CA"/>
    <property type="match status" value="3"/>
</dbReference>
<dbReference type="InterPro" id="IPR000152">
    <property type="entry name" value="EGF-type_Asp/Asn_hydroxyl_site"/>
</dbReference>
<keyword evidence="8" id="KW-0812">Transmembrane</keyword>
<dbReference type="InterPro" id="IPR009030">
    <property type="entry name" value="Growth_fac_rcpt_cys_sf"/>
</dbReference>
<feature type="domain" description="SEA" evidence="10">
    <location>
        <begin position="1274"/>
        <end position="1399"/>
    </location>
</feature>
<evidence type="ECO:0000256" key="4">
    <source>
        <dbReference type="ARBA" id="ARBA00023157"/>
    </source>
</evidence>
<feature type="region of interest" description="Disordered" evidence="7">
    <location>
        <begin position="1866"/>
        <end position="1896"/>
    </location>
</feature>
<dbReference type="Pfam" id="PF07645">
    <property type="entry name" value="EGF_CA"/>
    <property type="match status" value="9"/>
</dbReference>
<evidence type="ECO:0000256" key="2">
    <source>
        <dbReference type="ARBA" id="ARBA00022729"/>
    </source>
</evidence>
<feature type="domain" description="EGF-like" evidence="11">
    <location>
        <begin position="941"/>
        <end position="988"/>
    </location>
</feature>
<feature type="region of interest" description="Disordered" evidence="7">
    <location>
        <begin position="1791"/>
        <end position="1814"/>
    </location>
</feature>
<evidence type="ECO:0000259" key="12">
    <source>
        <dbReference type="PROSITE" id="PS50234"/>
    </source>
</evidence>
<keyword evidence="5" id="KW-0325">Glycoprotein</keyword>
<dbReference type="InterPro" id="IPR000742">
    <property type="entry name" value="EGF"/>
</dbReference>
<dbReference type="Pfam" id="PF00092">
    <property type="entry name" value="VWA"/>
    <property type="match status" value="1"/>
</dbReference>
<dbReference type="PROSITE" id="PS01186">
    <property type="entry name" value="EGF_2"/>
    <property type="match status" value="2"/>
</dbReference>
<dbReference type="Proteomes" id="UP000050640">
    <property type="component" value="Unplaced"/>
</dbReference>
<dbReference type="WBParaSite" id="EEL_0000067401-mRNA-1">
    <property type="protein sequence ID" value="EEL_0000067401-mRNA-1"/>
    <property type="gene ID" value="EEL_0000067401"/>
</dbReference>
<keyword evidence="13" id="KW-1185">Reference proteome</keyword>
<organism evidence="13 14">
    <name type="scientific">Elaeophora elaphi</name>
    <dbReference type="NCBI Taxonomy" id="1147741"/>
    <lineage>
        <taxon>Eukaryota</taxon>
        <taxon>Metazoa</taxon>
        <taxon>Ecdysozoa</taxon>
        <taxon>Nematoda</taxon>
        <taxon>Chromadorea</taxon>
        <taxon>Rhabditida</taxon>
        <taxon>Spirurina</taxon>
        <taxon>Spiruromorpha</taxon>
        <taxon>Filarioidea</taxon>
        <taxon>Onchocercidae</taxon>
        <taxon>Elaeophora</taxon>
    </lineage>
</organism>
<evidence type="ECO:0000256" key="1">
    <source>
        <dbReference type="ARBA" id="ARBA00022536"/>
    </source>
</evidence>
<dbReference type="InterPro" id="IPR056590">
    <property type="entry name" value="Mua-3/Mup-4_EGF"/>
</dbReference>
<keyword evidence="8" id="KW-0472">Membrane</keyword>
<keyword evidence="8" id="KW-1133">Transmembrane helix</keyword>
<dbReference type="PANTHER" id="PTHR12916:SF4">
    <property type="entry name" value="UNINFLATABLE, ISOFORM C"/>
    <property type="match status" value="1"/>
</dbReference>
<evidence type="ECO:0000256" key="7">
    <source>
        <dbReference type="SAM" id="MobiDB-lite"/>
    </source>
</evidence>
<dbReference type="Pfam" id="PF23427">
    <property type="entry name" value="EGF_4"/>
    <property type="match status" value="1"/>
</dbReference>
<feature type="domain" description="EGF-like" evidence="11">
    <location>
        <begin position="291"/>
        <end position="328"/>
    </location>
</feature>
<dbReference type="SUPFAM" id="SSF57184">
    <property type="entry name" value="Growth factor receptor domain"/>
    <property type="match status" value="2"/>
</dbReference>
<dbReference type="InterPro" id="IPR018097">
    <property type="entry name" value="EGF_Ca-bd_CS"/>
</dbReference>
<name>A0A0R3RGX7_9BILA</name>
<keyword evidence="2 9" id="KW-0732">Signal</keyword>
<dbReference type="FunFam" id="2.10.25.10:FF:000291">
    <property type="entry name" value="Transmembrane matrix receptor MUP-4"/>
    <property type="match status" value="1"/>
</dbReference>
<dbReference type="PROSITE" id="PS50234">
    <property type="entry name" value="VWFA"/>
    <property type="match status" value="1"/>
</dbReference>
<dbReference type="Gene3D" id="3.40.50.410">
    <property type="entry name" value="von Willebrand factor, type A domain"/>
    <property type="match status" value="1"/>
</dbReference>
<comment type="caution">
    <text evidence="6">Lacks conserved residue(s) required for the propagation of feature annotation.</text>
</comment>
<dbReference type="FunFam" id="3.40.50.410:FF:000047">
    <property type="entry name" value="von Willebrand factor A domain containing 2"/>
    <property type="match status" value="1"/>
</dbReference>
<dbReference type="InterPro" id="IPR036465">
    <property type="entry name" value="vWFA_dom_sf"/>
</dbReference>
<dbReference type="InterPro" id="IPR001881">
    <property type="entry name" value="EGF-like_Ca-bd_dom"/>
</dbReference>
<dbReference type="PROSITE" id="PS50024">
    <property type="entry name" value="SEA"/>
    <property type="match status" value="1"/>
</dbReference>
<dbReference type="FunFam" id="2.10.25.10:FF:000038">
    <property type="entry name" value="Fibrillin 2"/>
    <property type="match status" value="1"/>
</dbReference>
<reference evidence="14" key="1">
    <citation type="submission" date="2016-04" db="UniProtKB">
        <authorList>
            <consortium name="WormBaseParasite"/>
        </authorList>
    </citation>
    <scope>IDENTIFICATION</scope>
</reference>
<feature type="domain" description="EGF-like" evidence="11">
    <location>
        <begin position="1401"/>
        <end position="1437"/>
    </location>
</feature>
<feature type="domain" description="EGF-like" evidence="11">
    <location>
        <begin position="753"/>
        <end position="794"/>
    </location>
</feature>
<feature type="domain" description="EGF-like" evidence="11">
    <location>
        <begin position="1448"/>
        <end position="1487"/>
    </location>
</feature>
<dbReference type="SUPFAM" id="SSF57196">
    <property type="entry name" value="EGF/Laminin"/>
    <property type="match status" value="4"/>
</dbReference>
<dbReference type="SUPFAM" id="SSF53300">
    <property type="entry name" value="vWA-like"/>
    <property type="match status" value="1"/>
</dbReference>
<accession>A0A0R3RGX7</accession>
<dbReference type="PRINTS" id="PR00453">
    <property type="entry name" value="VWFADOMAIN"/>
</dbReference>
<feature type="disulfide bond" evidence="6">
    <location>
        <begin position="1604"/>
        <end position="1621"/>
    </location>
</feature>
<dbReference type="InterPro" id="IPR002035">
    <property type="entry name" value="VWF_A"/>
</dbReference>
<feature type="domain" description="EGF-like" evidence="11">
    <location>
        <begin position="1496"/>
        <end position="1533"/>
    </location>
</feature>
<evidence type="ECO:0000256" key="8">
    <source>
        <dbReference type="SAM" id="Phobius"/>
    </source>
</evidence>
<dbReference type="Pfam" id="PF00008">
    <property type="entry name" value="EGF"/>
    <property type="match status" value="2"/>
</dbReference>
<proteinExistence type="predicted"/>
<evidence type="ECO:0000259" key="11">
    <source>
        <dbReference type="PROSITE" id="PS50026"/>
    </source>
</evidence>
<evidence type="ECO:0000313" key="13">
    <source>
        <dbReference type="Proteomes" id="UP000050640"/>
    </source>
</evidence>
<dbReference type="SMART" id="SM00327">
    <property type="entry name" value="VWA"/>
    <property type="match status" value="1"/>
</dbReference>
<feature type="domain" description="EGF-like" evidence="11">
    <location>
        <begin position="990"/>
        <end position="1029"/>
    </location>
</feature>
<evidence type="ECO:0000256" key="3">
    <source>
        <dbReference type="ARBA" id="ARBA00022737"/>
    </source>
</evidence>
<dbReference type="STRING" id="1147741.A0A0R3RGX7"/>
<evidence type="ECO:0000256" key="9">
    <source>
        <dbReference type="SAM" id="SignalP"/>
    </source>
</evidence>
<feature type="domain" description="EGF-like" evidence="11">
    <location>
        <begin position="128"/>
        <end position="169"/>
    </location>
</feature>
<feature type="disulfide bond" evidence="6">
    <location>
        <begin position="1623"/>
        <end position="1632"/>
    </location>
</feature>
<feature type="domain" description="EGF-like" evidence="11">
    <location>
        <begin position="1186"/>
        <end position="1225"/>
    </location>
</feature>
<keyword evidence="3" id="KW-0677">Repeat</keyword>
<dbReference type="PROSITE" id="PS00010">
    <property type="entry name" value="ASX_HYDROXYL"/>
    <property type="match status" value="13"/>
</dbReference>
<feature type="disulfide bond" evidence="6">
    <location>
        <begin position="1050"/>
        <end position="1067"/>
    </location>
</feature>
<keyword evidence="4 6" id="KW-1015">Disulfide bond</keyword>
<evidence type="ECO:0000313" key="14">
    <source>
        <dbReference type="WBParaSite" id="EEL_0000067401-mRNA-1"/>
    </source>
</evidence>
<protein>
    <submittedName>
        <fullName evidence="14">Transmembrane matrix receptor MUP-4</fullName>
    </submittedName>
</protein>
<evidence type="ECO:0000256" key="5">
    <source>
        <dbReference type="ARBA" id="ARBA00023180"/>
    </source>
</evidence>
<feature type="domain" description="EGF-like" evidence="11">
    <location>
        <begin position="891"/>
        <end position="931"/>
    </location>
</feature>
<evidence type="ECO:0000259" key="10">
    <source>
        <dbReference type="PROSITE" id="PS50024"/>
    </source>
</evidence>
<dbReference type="Pfam" id="PF12661">
    <property type="entry name" value="hEGF"/>
    <property type="match status" value="1"/>
</dbReference>